<dbReference type="Gene3D" id="3.10.450.50">
    <property type="match status" value="1"/>
</dbReference>
<dbReference type="Proteomes" id="UP000036202">
    <property type="component" value="Chromosome"/>
</dbReference>
<gene>
    <name evidence="3" type="ORF">BEH_24145</name>
</gene>
<sequence>MDIKKDDLEDVRVKELISEHLNNMTEHSPPESIHALDIAKLKTNDITFWSIWENGQLLGCGALKELDENHGEIKSMRTASVHRRKGAGKRMLQHILEEASKRGYSRVSLETGAMEAFIPARKLYENFGFRYCAPFAQYIEDPYSMFMTKEVMNEARVGQYEEKLRVAMLEGDVGSLEALLADELVFVNHFGQFLTKQDDLVAHRSKILKFSNIEIGEQVIKLLGDVAVTSTKAFLQGTVGEEEINHEMSYSRVWKEQNGTLQIVAGHCSAVVS</sequence>
<evidence type="ECO:0000256" key="1">
    <source>
        <dbReference type="ARBA" id="ARBA00022679"/>
    </source>
</evidence>
<accession>A0A2S1LZ72</accession>
<keyword evidence="1" id="KW-0808">Transferase</keyword>
<name>A0A1X7GDU9_9BACI</name>
<proteinExistence type="predicted"/>
<protein>
    <submittedName>
        <fullName evidence="3">Uncharacterized protein</fullName>
    </submittedName>
</protein>
<evidence type="ECO:0000256" key="2">
    <source>
        <dbReference type="ARBA" id="ARBA00023315"/>
    </source>
</evidence>
<dbReference type="CDD" id="cd04301">
    <property type="entry name" value="NAT_SF"/>
    <property type="match status" value="1"/>
</dbReference>
<keyword evidence="4" id="KW-1185">Reference proteome</keyword>
<dbReference type="InterPro" id="IPR016181">
    <property type="entry name" value="Acyl_CoA_acyltransferase"/>
</dbReference>
<dbReference type="Pfam" id="PF00583">
    <property type="entry name" value="Acetyltransf_1"/>
    <property type="match status" value="1"/>
</dbReference>
<dbReference type="Gene3D" id="3.40.630.30">
    <property type="match status" value="1"/>
</dbReference>
<dbReference type="KEGG" id="beo:BEH_24145"/>
<reference evidence="4" key="2">
    <citation type="submission" date="2015-06" db="EMBL/GenBank/DDBJ databases">
        <title>Genome Sequence of Bacillus endophyticus and Analysis of its Companion Mechanism in the Ketogulonigenium vulgare-Bacillus strain Consortium.</title>
        <authorList>
            <person name="Jia N."/>
            <person name="Du J."/>
            <person name="Ding M.-Z."/>
            <person name="Gao F."/>
            <person name="Yuan Y.-J."/>
        </authorList>
    </citation>
    <scope>NUCLEOTIDE SEQUENCE [LARGE SCALE GENOMIC DNA]</scope>
    <source>
        <strain evidence="4">Hbe603</strain>
    </source>
</reference>
<keyword evidence="2" id="KW-0012">Acyltransferase</keyword>
<dbReference type="EMBL" id="CP011974">
    <property type="protein sequence ID" value="AWG44126.1"/>
    <property type="molecule type" value="Genomic_DNA"/>
</dbReference>
<dbReference type="InterPro" id="IPR050832">
    <property type="entry name" value="Bact_Acetyltransf"/>
</dbReference>
<evidence type="ECO:0000313" key="3">
    <source>
        <dbReference type="EMBL" id="AWG44126.1"/>
    </source>
</evidence>
<dbReference type="GO" id="GO:0016747">
    <property type="term" value="F:acyltransferase activity, transferring groups other than amino-acyl groups"/>
    <property type="evidence" value="ECO:0007669"/>
    <property type="project" value="InterPro"/>
</dbReference>
<dbReference type="SUPFAM" id="SSF54427">
    <property type="entry name" value="NTF2-like"/>
    <property type="match status" value="1"/>
</dbReference>
<dbReference type="PANTHER" id="PTHR43877">
    <property type="entry name" value="AMINOALKYLPHOSPHONATE N-ACETYLTRANSFERASE-RELATED-RELATED"/>
    <property type="match status" value="1"/>
</dbReference>
<organism evidence="3 4">
    <name type="scientific">Priestia filamentosa</name>
    <dbReference type="NCBI Taxonomy" id="1402861"/>
    <lineage>
        <taxon>Bacteria</taxon>
        <taxon>Bacillati</taxon>
        <taxon>Bacillota</taxon>
        <taxon>Bacilli</taxon>
        <taxon>Bacillales</taxon>
        <taxon>Bacillaceae</taxon>
        <taxon>Priestia</taxon>
    </lineage>
</organism>
<evidence type="ECO:0000313" key="4">
    <source>
        <dbReference type="Proteomes" id="UP000036202"/>
    </source>
</evidence>
<dbReference type="InterPro" id="IPR000182">
    <property type="entry name" value="GNAT_dom"/>
</dbReference>
<dbReference type="AlphaFoldDB" id="A0A1X7GDU9"/>
<dbReference type="InterPro" id="IPR032710">
    <property type="entry name" value="NTF2-like_dom_sf"/>
</dbReference>
<dbReference type="Pfam" id="PF14534">
    <property type="entry name" value="DUF4440"/>
    <property type="match status" value="1"/>
</dbReference>
<dbReference type="SUPFAM" id="SSF55729">
    <property type="entry name" value="Acyl-CoA N-acyltransferases (Nat)"/>
    <property type="match status" value="1"/>
</dbReference>
<dbReference type="PANTHER" id="PTHR43877:SF5">
    <property type="entry name" value="BLL8307 PROTEIN"/>
    <property type="match status" value="1"/>
</dbReference>
<dbReference type="InterPro" id="IPR027843">
    <property type="entry name" value="DUF4440"/>
</dbReference>
<accession>A0A1X7GDU9</accession>
<dbReference type="OrthoDB" id="9803233at2"/>
<dbReference type="PROSITE" id="PS51186">
    <property type="entry name" value="GNAT"/>
    <property type="match status" value="1"/>
</dbReference>
<reference evidence="3 4" key="1">
    <citation type="journal article" date="2015" name="PLoS ONE">
        <title>Genome Sequence of Bacillus endophyticus and Analysis of Its Companion Mechanism in the Ketogulonigenium vulgare-Bacillus Strain Consortium.</title>
        <authorList>
            <person name="Jia N."/>
            <person name="Du J."/>
            <person name="Ding M.Z."/>
            <person name="Gao F."/>
            <person name="Yuan Y.J."/>
        </authorList>
    </citation>
    <scope>NUCLEOTIDE SEQUENCE [LARGE SCALE GENOMIC DNA]</scope>
    <source>
        <strain evidence="3 4">Hbe603</strain>
    </source>
</reference>